<evidence type="ECO:0000256" key="3">
    <source>
        <dbReference type="ARBA" id="ARBA00012663"/>
    </source>
</evidence>
<keyword evidence="4" id="KW-0378">Hydrolase</keyword>
<evidence type="ECO:0000256" key="1">
    <source>
        <dbReference type="ARBA" id="ARBA00001231"/>
    </source>
</evidence>
<evidence type="ECO:0000256" key="6">
    <source>
        <dbReference type="SAM" id="MobiDB-lite"/>
    </source>
</evidence>
<dbReference type="InterPro" id="IPR025705">
    <property type="entry name" value="Beta_hexosaminidase_sua/sub"/>
</dbReference>
<evidence type="ECO:0000313" key="9">
    <source>
        <dbReference type="EMBL" id="NJQ02522.1"/>
    </source>
</evidence>
<dbReference type="InterPro" id="IPR015883">
    <property type="entry name" value="Glyco_hydro_20_cat"/>
</dbReference>
<accession>A0ABX1BXV2</accession>
<feature type="compositionally biased region" description="Gly residues" evidence="6">
    <location>
        <begin position="134"/>
        <end position="147"/>
    </location>
</feature>
<dbReference type="Pfam" id="PF00728">
    <property type="entry name" value="Glyco_hydro_20"/>
    <property type="match status" value="1"/>
</dbReference>
<evidence type="ECO:0000256" key="5">
    <source>
        <dbReference type="ARBA" id="ARBA00023295"/>
    </source>
</evidence>
<comment type="catalytic activity">
    <reaction evidence="1">
        <text>Hydrolysis of terminal non-reducing N-acetyl-D-hexosamine residues in N-acetyl-beta-D-hexosaminides.</text>
        <dbReference type="EC" id="3.2.1.52"/>
    </reaction>
</comment>
<name>A0ABX1BXV2_9ACTN</name>
<dbReference type="Gene3D" id="3.30.379.10">
    <property type="entry name" value="Chitobiase/beta-hexosaminidase domain 2-like"/>
    <property type="match status" value="1"/>
</dbReference>
<gene>
    <name evidence="9" type="ORF">HCK00_18740</name>
</gene>
<feature type="compositionally biased region" description="Low complexity" evidence="6">
    <location>
        <begin position="117"/>
        <end position="128"/>
    </location>
</feature>
<reference evidence="9 10" key="1">
    <citation type="submission" date="2020-03" db="EMBL/GenBank/DDBJ databases">
        <title>WGS of actinomycetes isolated from Thailand.</title>
        <authorList>
            <person name="Thawai C."/>
        </authorList>
    </citation>
    <scope>NUCLEOTIDE SEQUENCE [LARGE SCALE GENOMIC DNA]</scope>
    <source>
        <strain evidence="9 10">PLAI 1-29</strain>
    </source>
</reference>
<evidence type="ECO:0000259" key="7">
    <source>
        <dbReference type="Pfam" id="PF00728"/>
    </source>
</evidence>
<dbReference type="Proteomes" id="UP000695264">
    <property type="component" value="Unassembled WGS sequence"/>
</dbReference>
<dbReference type="SUPFAM" id="SSF51445">
    <property type="entry name" value="(Trans)glycosidases"/>
    <property type="match status" value="1"/>
</dbReference>
<comment type="caution">
    <text evidence="9">The sequence shown here is derived from an EMBL/GenBank/DDBJ whole genome shotgun (WGS) entry which is preliminary data.</text>
</comment>
<feature type="domain" description="Beta-hexosaminidase bacterial type N-terminal" evidence="8">
    <location>
        <begin position="37"/>
        <end position="208"/>
    </location>
</feature>
<evidence type="ECO:0000313" key="10">
    <source>
        <dbReference type="Proteomes" id="UP000695264"/>
    </source>
</evidence>
<organism evidence="9 10">
    <name type="scientific">Streptomyces zingiberis</name>
    <dbReference type="NCBI Taxonomy" id="2053010"/>
    <lineage>
        <taxon>Bacteria</taxon>
        <taxon>Bacillati</taxon>
        <taxon>Actinomycetota</taxon>
        <taxon>Actinomycetes</taxon>
        <taxon>Kitasatosporales</taxon>
        <taxon>Streptomycetaceae</taxon>
        <taxon>Streptomyces</taxon>
    </lineage>
</organism>
<dbReference type="PRINTS" id="PR00738">
    <property type="entry name" value="GLHYDRLASE20"/>
</dbReference>
<dbReference type="Gene3D" id="3.20.20.80">
    <property type="entry name" value="Glycosidases"/>
    <property type="match status" value="1"/>
</dbReference>
<evidence type="ECO:0000259" key="8">
    <source>
        <dbReference type="Pfam" id="PF02838"/>
    </source>
</evidence>
<keyword evidence="5" id="KW-0326">Glycosidase</keyword>
<dbReference type="SUPFAM" id="SSF55545">
    <property type="entry name" value="beta-N-acetylhexosaminidase-like domain"/>
    <property type="match status" value="1"/>
</dbReference>
<sequence>MLVTTGGAAASPAAAAAPETDGPARGPGSPASSAFDRLVPAPASVRPGGEPYRIGPGTAIRVDDSPASRRIGEHLASVLRPSTGYALPVTTRQGKGGITLKLGAARQSGGGPGGASADGAGETAAAGGAEDGKGPGSGTGAAAGGDGTAAAESYRLHSAPGGVTVTAPRHAGLFRGVQTLRQLLPAAAEADTRQPGPWTVPGGTVTDAPRFTHRGAMLDVSRHFFTVEQVKRYIDQLALYKINKLHLHLSDDQGWRIAIDSWPRLATHGGSTEVGGGPGGHYTKDDYREIVSYAAERYLEVIPEIDMPGHTNAALSSYAELNCDGVAPPLYTGIEVGFSSLCADKEITYDFVDDVVRELAELTPGRYLHIGGDEAHATSHEDYARFMDRAQEIVGRYGKTVVGWHQITGARPVEGAVAQYWGTSGDDEQVAAAARAGTKIVLSPANRAYLDMKYDEDTPLGLSWAGYVQPEQSYSWDPGSYLRGAPESAILGVEAPLWSETLETGDDIEFMAFPRLPGIAELGWSPADALDWADYRQRIATHGPRWEALGINYHRSPQIPWE</sequence>
<dbReference type="EC" id="3.2.1.52" evidence="3"/>
<feature type="region of interest" description="Disordered" evidence="6">
    <location>
        <begin position="1"/>
        <end position="67"/>
    </location>
</feature>
<feature type="domain" description="Glycoside hydrolase family 20 catalytic" evidence="7">
    <location>
        <begin position="211"/>
        <end position="526"/>
    </location>
</feature>
<dbReference type="CDD" id="cd06568">
    <property type="entry name" value="GH20_SpHex_like"/>
    <property type="match status" value="1"/>
</dbReference>
<protein>
    <recommendedName>
        <fullName evidence="3">beta-N-acetylhexosaminidase</fullName>
        <ecNumber evidence="3">3.2.1.52</ecNumber>
    </recommendedName>
</protein>
<dbReference type="PANTHER" id="PTHR22600">
    <property type="entry name" value="BETA-HEXOSAMINIDASE"/>
    <property type="match status" value="1"/>
</dbReference>
<dbReference type="EMBL" id="JAATEN010000015">
    <property type="protein sequence ID" value="NJQ02522.1"/>
    <property type="molecule type" value="Genomic_DNA"/>
</dbReference>
<evidence type="ECO:0000256" key="4">
    <source>
        <dbReference type="ARBA" id="ARBA00022801"/>
    </source>
</evidence>
<feature type="compositionally biased region" description="Low complexity" evidence="6">
    <location>
        <begin position="1"/>
        <end position="24"/>
    </location>
</feature>
<dbReference type="PANTHER" id="PTHR22600:SF57">
    <property type="entry name" value="BETA-N-ACETYLHEXOSAMINIDASE"/>
    <property type="match status" value="1"/>
</dbReference>
<comment type="similarity">
    <text evidence="2">Belongs to the glycosyl hydrolase 20 family.</text>
</comment>
<dbReference type="InterPro" id="IPR029018">
    <property type="entry name" value="Hex-like_dom2"/>
</dbReference>
<dbReference type="InterPro" id="IPR015882">
    <property type="entry name" value="HEX_bac_N"/>
</dbReference>
<keyword evidence="10" id="KW-1185">Reference proteome</keyword>
<dbReference type="InterPro" id="IPR017853">
    <property type="entry name" value="GH"/>
</dbReference>
<evidence type="ECO:0000256" key="2">
    <source>
        <dbReference type="ARBA" id="ARBA00006285"/>
    </source>
</evidence>
<proteinExistence type="inferred from homology"/>
<dbReference type="Pfam" id="PF02838">
    <property type="entry name" value="Glyco_hydro_20b"/>
    <property type="match status" value="1"/>
</dbReference>
<feature type="region of interest" description="Disordered" evidence="6">
    <location>
        <begin position="103"/>
        <end position="147"/>
    </location>
</feature>